<reference evidence="11" key="1">
    <citation type="submission" date="2022-03" db="EMBL/GenBank/DDBJ databases">
        <title>Genomic analyses of argali, domestic sheep and their hybrids provide insights into chromosomal evolution, heterosis and genetic basis of agronomic traits.</title>
        <authorList>
            <person name="Li M."/>
        </authorList>
    </citation>
    <scope>NUCLEOTIDE SEQUENCE</scope>
    <source>
        <strain evidence="11">CAU-MHL-2022a</strain>
        <tissue evidence="11">Skin</tissue>
    </source>
</reference>
<comment type="caution">
    <text evidence="11">The sequence shown here is derived from an EMBL/GenBank/DDBJ whole genome shotgun (WGS) entry which is preliminary data.</text>
</comment>
<comment type="similarity">
    <text evidence="2 8">Belongs to the complex I subunit 1 family.</text>
</comment>
<feature type="region of interest" description="Disordered" evidence="9">
    <location>
        <begin position="390"/>
        <end position="413"/>
    </location>
</feature>
<keyword evidence="6" id="KW-0472">Membrane</keyword>
<comment type="subcellular location">
    <subcellularLocation>
        <location evidence="1">Membrane</location>
        <topology evidence="1">Multi-pass membrane protein</topology>
    </subcellularLocation>
    <subcellularLocation>
        <location evidence="8">Mitochondrion inner membrane</location>
        <topology evidence="8">Multi-pass membrane protein</topology>
    </subcellularLocation>
</comment>
<feature type="compositionally biased region" description="Polar residues" evidence="9">
    <location>
        <begin position="291"/>
        <end position="305"/>
    </location>
</feature>
<dbReference type="InterPro" id="IPR001694">
    <property type="entry name" value="NADH_UbQ_OxRdtase_su1/FPO"/>
</dbReference>
<dbReference type="GO" id="GO:0005743">
    <property type="term" value="C:mitochondrial inner membrane"/>
    <property type="evidence" value="ECO:0007669"/>
    <property type="project" value="UniProtKB-SubCell"/>
</dbReference>
<evidence type="ECO:0000256" key="6">
    <source>
        <dbReference type="ARBA" id="ARBA00023136"/>
    </source>
</evidence>
<dbReference type="Pfam" id="PF00146">
    <property type="entry name" value="NADHdh"/>
    <property type="match status" value="1"/>
</dbReference>
<feature type="compositionally biased region" description="Low complexity" evidence="9">
    <location>
        <begin position="240"/>
        <end position="261"/>
    </location>
</feature>
<feature type="region of interest" description="Disordered" evidence="9">
    <location>
        <begin position="1"/>
        <end position="22"/>
    </location>
</feature>
<dbReference type="GO" id="GO:0009060">
    <property type="term" value="P:aerobic respiration"/>
    <property type="evidence" value="ECO:0007669"/>
    <property type="project" value="TreeGrafter"/>
</dbReference>
<evidence type="ECO:0000256" key="9">
    <source>
        <dbReference type="SAM" id="MobiDB-lite"/>
    </source>
</evidence>
<feature type="compositionally biased region" description="Polar residues" evidence="9">
    <location>
        <begin position="390"/>
        <end position="408"/>
    </location>
</feature>
<evidence type="ECO:0000259" key="10">
    <source>
        <dbReference type="Pfam" id="PF10482"/>
    </source>
</evidence>
<feature type="compositionally biased region" description="Acidic residues" evidence="9">
    <location>
        <begin position="1"/>
        <end position="11"/>
    </location>
</feature>
<dbReference type="InterPro" id="IPR019518">
    <property type="entry name" value="CtIP_N"/>
</dbReference>
<dbReference type="AlphaFoldDB" id="A0AAD4UGU8"/>
<protein>
    <recommendedName>
        <fullName evidence="3">NADH-ubiquinone oxidoreductase chain 1</fullName>
    </recommendedName>
    <alternativeName>
        <fullName evidence="7">NADH dehydrogenase subunit 1</fullName>
    </alternativeName>
</protein>
<feature type="domain" description="DNA endonuclease Ctp1 N-terminal" evidence="10">
    <location>
        <begin position="35"/>
        <end position="153"/>
    </location>
</feature>
<keyword evidence="5" id="KW-1133">Transmembrane helix</keyword>
<evidence type="ECO:0000313" key="11">
    <source>
        <dbReference type="EMBL" id="KAI4544981.1"/>
    </source>
</evidence>
<evidence type="ECO:0000256" key="3">
    <source>
        <dbReference type="ARBA" id="ARBA00021009"/>
    </source>
</evidence>
<evidence type="ECO:0000256" key="7">
    <source>
        <dbReference type="ARBA" id="ARBA00031024"/>
    </source>
</evidence>
<name>A0AAD4UGU8_OVIAM</name>
<feature type="region of interest" description="Disordered" evidence="9">
    <location>
        <begin position="235"/>
        <end position="315"/>
    </location>
</feature>
<dbReference type="GO" id="GO:0003954">
    <property type="term" value="F:NADH dehydrogenase activity"/>
    <property type="evidence" value="ECO:0007669"/>
    <property type="project" value="TreeGrafter"/>
</dbReference>
<evidence type="ECO:0000256" key="5">
    <source>
        <dbReference type="ARBA" id="ARBA00022989"/>
    </source>
</evidence>
<dbReference type="Pfam" id="PF10482">
    <property type="entry name" value="CtIP_N"/>
    <property type="match status" value="1"/>
</dbReference>
<keyword evidence="4 8" id="KW-0812">Transmembrane</keyword>
<dbReference type="PANTHER" id="PTHR11432:SF3">
    <property type="entry name" value="NADH-UBIQUINONE OXIDOREDUCTASE CHAIN 1"/>
    <property type="match status" value="1"/>
</dbReference>
<accession>A0AAD4UGU8</accession>
<dbReference type="EMBL" id="JAKZEL010000003">
    <property type="protein sequence ID" value="KAI4544981.1"/>
    <property type="molecule type" value="Genomic_DNA"/>
</dbReference>
<evidence type="ECO:0000256" key="4">
    <source>
        <dbReference type="ARBA" id="ARBA00022692"/>
    </source>
</evidence>
<dbReference type="PANTHER" id="PTHR11432">
    <property type="entry name" value="NADH DEHYDROGENASE SUBUNIT 1"/>
    <property type="match status" value="1"/>
</dbReference>
<evidence type="ECO:0000256" key="1">
    <source>
        <dbReference type="ARBA" id="ARBA00004141"/>
    </source>
</evidence>
<evidence type="ECO:0000256" key="2">
    <source>
        <dbReference type="ARBA" id="ARBA00010535"/>
    </source>
</evidence>
<evidence type="ECO:0000313" key="12">
    <source>
        <dbReference type="Proteomes" id="UP001214576"/>
    </source>
</evidence>
<keyword evidence="8" id="KW-0520">NAD</keyword>
<keyword evidence="12" id="KW-1185">Reference proteome</keyword>
<evidence type="ECO:0000256" key="8">
    <source>
        <dbReference type="RuleBase" id="RU000471"/>
    </source>
</evidence>
<gene>
    <name evidence="11" type="ORF">MG293_005247</name>
</gene>
<sequence>MKAGDVGEEDRESGQSSSKEDKMQVSLCDVFSEEFKKTWLTLKELHDRELHRLQGKVTSLRKERLSDGRWTGSISRIKDWTEQQRTLNDTIHDLRGQLNTKVCDRCTVNETYRNTLQQEFYDVQQQNLKFIGELTAESNKLREENKQLSARLKRKKPQFHRSFSDSDDDFVLGSQKSESVISIRDPPPGPERYVAVKLIMQTNTKQMKPRGKKKQPHSSELQVSFYSQDVFEVPERPQEKISSNSSKTITISSGSQKSSSTVPSAPTFGPQTVDGFQDDSSLPDARLGHPQSKSIFTQRTSSERISTPKHGTEIDFPRSLSIISPGEDLRTEISETSEESMIDYTKSIFSPFTRRDENTTLHLFPLDYTSSSNVKRPSLGVFRVSVRESSSQRPCSEQSTASKNTSGATAAAHDADKPQAVAFLTLVERKVLGYIQFQKGPNVAGPYDLLQPIADAIKLFIKEPLRPATSSVSIFILAPILALTLALTI</sequence>
<proteinExistence type="inferred from homology"/>
<organism evidence="11 12">
    <name type="scientific">Ovis ammon polii</name>
    <dbReference type="NCBI Taxonomy" id="230172"/>
    <lineage>
        <taxon>Eukaryota</taxon>
        <taxon>Metazoa</taxon>
        <taxon>Chordata</taxon>
        <taxon>Craniata</taxon>
        <taxon>Vertebrata</taxon>
        <taxon>Euteleostomi</taxon>
        <taxon>Mammalia</taxon>
        <taxon>Eutheria</taxon>
        <taxon>Laurasiatheria</taxon>
        <taxon>Artiodactyla</taxon>
        <taxon>Ruminantia</taxon>
        <taxon>Pecora</taxon>
        <taxon>Bovidae</taxon>
        <taxon>Caprinae</taxon>
        <taxon>Ovis</taxon>
    </lineage>
</organism>
<dbReference type="Proteomes" id="UP001214576">
    <property type="component" value="Unassembled WGS sequence"/>
</dbReference>